<proteinExistence type="inferred from homology"/>
<protein>
    <recommendedName>
        <fullName evidence="10">Radial spoke head protein 9 homolog</fullName>
    </recommendedName>
</protein>
<gene>
    <name evidence="12" type="ORF">WJX72_007337</name>
</gene>
<dbReference type="InterPro" id="IPR055316">
    <property type="entry name" value="RSP9"/>
</dbReference>
<evidence type="ECO:0000256" key="3">
    <source>
        <dbReference type="ARBA" id="ARBA00022794"/>
    </source>
</evidence>
<keyword evidence="13" id="KW-1185">Reference proteome</keyword>
<comment type="caution">
    <text evidence="12">The sequence shown here is derived from an EMBL/GenBank/DDBJ whole genome shotgun (WGS) entry which is preliminary data.</text>
</comment>
<feature type="signal peptide" evidence="11">
    <location>
        <begin position="1"/>
        <end position="23"/>
    </location>
</feature>
<evidence type="ECO:0000256" key="5">
    <source>
        <dbReference type="ARBA" id="ARBA00023069"/>
    </source>
</evidence>
<dbReference type="Proteomes" id="UP001489004">
    <property type="component" value="Unassembled WGS sequence"/>
</dbReference>
<feature type="chain" id="PRO_5043822428" description="Radial spoke head protein 9 homolog" evidence="11">
    <location>
        <begin position="24"/>
        <end position="267"/>
    </location>
</feature>
<organism evidence="12 13">
    <name type="scientific">[Myrmecia] bisecta</name>
    <dbReference type="NCBI Taxonomy" id="41462"/>
    <lineage>
        <taxon>Eukaryota</taxon>
        <taxon>Viridiplantae</taxon>
        <taxon>Chlorophyta</taxon>
        <taxon>core chlorophytes</taxon>
        <taxon>Trebouxiophyceae</taxon>
        <taxon>Trebouxiales</taxon>
        <taxon>Trebouxiaceae</taxon>
        <taxon>Myrmecia</taxon>
    </lineage>
</organism>
<dbReference type="PANTHER" id="PTHR22069:SF0">
    <property type="entry name" value="RADIAL SPOKE HEAD PROTEIN 9 HOMOLOG"/>
    <property type="match status" value="1"/>
</dbReference>
<keyword evidence="6" id="KW-0206">Cytoskeleton</keyword>
<evidence type="ECO:0000313" key="13">
    <source>
        <dbReference type="Proteomes" id="UP001489004"/>
    </source>
</evidence>
<dbReference type="GO" id="GO:0005930">
    <property type="term" value="C:axoneme"/>
    <property type="evidence" value="ECO:0007669"/>
    <property type="project" value="TreeGrafter"/>
</dbReference>
<keyword evidence="5" id="KW-0969">Cilium</keyword>
<dbReference type="GO" id="GO:0044458">
    <property type="term" value="P:motile cilium assembly"/>
    <property type="evidence" value="ECO:0007669"/>
    <property type="project" value="TreeGrafter"/>
</dbReference>
<name>A0AAW1QRI8_9CHLO</name>
<keyword evidence="7" id="KW-0966">Cell projection</keyword>
<keyword evidence="11" id="KW-0732">Signal</keyword>
<evidence type="ECO:0000256" key="7">
    <source>
        <dbReference type="ARBA" id="ARBA00023273"/>
    </source>
</evidence>
<accession>A0AAW1QRI8</accession>
<dbReference type="GO" id="GO:0060294">
    <property type="term" value="P:cilium movement involved in cell motility"/>
    <property type="evidence" value="ECO:0007669"/>
    <property type="project" value="TreeGrafter"/>
</dbReference>
<dbReference type="AlphaFoldDB" id="A0AAW1QRI8"/>
<dbReference type="EMBL" id="JALJOR010000002">
    <property type="protein sequence ID" value="KAK9824048.1"/>
    <property type="molecule type" value="Genomic_DNA"/>
</dbReference>
<evidence type="ECO:0000256" key="2">
    <source>
        <dbReference type="ARBA" id="ARBA00022490"/>
    </source>
</evidence>
<evidence type="ECO:0000313" key="12">
    <source>
        <dbReference type="EMBL" id="KAK9824048.1"/>
    </source>
</evidence>
<evidence type="ECO:0000256" key="10">
    <source>
        <dbReference type="ARBA" id="ARBA00041080"/>
    </source>
</evidence>
<evidence type="ECO:0000256" key="1">
    <source>
        <dbReference type="ARBA" id="ARBA00004611"/>
    </source>
</evidence>
<evidence type="ECO:0000256" key="6">
    <source>
        <dbReference type="ARBA" id="ARBA00023212"/>
    </source>
</evidence>
<comment type="similarity">
    <text evidence="9">Belongs to the flagellar radial spoke RSP9 family.</text>
</comment>
<comment type="subcellular location">
    <subcellularLocation>
        <location evidence="8">Cell projection</location>
        <location evidence="8">Kinocilium</location>
    </subcellularLocation>
    <subcellularLocation>
        <location evidence="1">Cytoplasm</location>
        <location evidence="1">Cytoskeleton</location>
        <location evidence="1">Flagellum axoneme</location>
    </subcellularLocation>
</comment>
<reference evidence="12 13" key="1">
    <citation type="journal article" date="2024" name="Nat. Commun.">
        <title>Phylogenomics reveals the evolutionary origins of lichenization in chlorophyte algae.</title>
        <authorList>
            <person name="Puginier C."/>
            <person name="Libourel C."/>
            <person name="Otte J."/>
            <person name="Skaloud P."/>
            <person name="Haon M."/>
            <person name="Grisel S."/>
            <person name="Petersen M."/>
            <person name="Berrin J.G."/>
            <person name="Delaux P.M."/>
            <person name="Dal Grande F."/>
            <person name="Keller J."/>
        </authorList>
    </citation>
    <scope>NUCLEOTIDE SEQUENCE [LARGE SCALE GENOMIC DNA]</scope>
    <source>
        <strain evidence="12 13">SAG 2043</strain>
    </source>
</reference>
<keyword evidence="4" id="KW-0282">Flagellum</keyword>
<sequence>MVMQLPNLTLTLEALAPSGLVLAAEQQAALQHSLPVKQAQAGFKTLNFWGKISARNGKDYLIAEGSNGAYVSDKRLVANNKYCFSQDAITWVDLEAIGEETASRAGSFTTQLSGEPSKMYAYTEPGQPAAEPKEGEEAPPPNVTEVSELQRLRHTVDQISEATGVVPKGTQLLNATNSVVPNHMFSGLAYPDKLEGYAHAKDGPDGPSLAEDVRGIWSLHHDSFKGTTVCRSLLWPGYVFYYSAATCSWGGLYMGSGQKNNDLIFML</sequence>
<dbReference type="GO" id="GO:0035082">
    <property type="term" value="P:axoneme assembly"/>
    <property type="evidence" value="ECO:0007669"/>
    <property type="project" value="InterPro"/>
</dbReference>
<keyword evidence="2" id="KW-0963">Cytoplasm</keyword>
<evidence type="ECO:0000256" key="11">
    <source>
        <dbReference type="SAM" id="SignalP"/>
    </source>
</evidence>
<dbReference type="PANTHER" id="PTHR22069">
    <property type="entry name" value="MITOCHONDRIAL RIBOSOMAL PROTEIN S18"/>
    <property type="match status" value="1"/>
</dbReference>
<evidence type="ECO:0000256" key="9">
    <source>
        <dbReference type="ARBA" id="ARBA00038319"/>
    </source>
</evidence>
<evidence type="ECO:0000256" key="8">
    <source>
        <dbReference type="ARBA" id="ARBA00037822"/>
    </source>
</evidence>
<evidence type="ECO:0000256" key="4">
    <source>
        <dbReference type="ARBA" id="ARBA00022846"/>
    </source>
</evidence>
<keyword evidence="3" id="KW-0970">Cilium biogenesis/degradation</keyword>